<reference evidence="2" key="1">
    <citation type="journal article" date="2019" name="Int. J. Syst. Evol. Microbiol.">
        <title>The Global Catalogue of Microorganisms (GCM) 10K type strain sequencing project: providing services to taxonomists for standard genome sequencing and annotation.</title>
        <authorList>
            <consortium name="The Broad Institute Genomics Platform"/>
            <consortium name="The Broad Institute Genome Sequencing Center for Infectious Disease"/>
            <person name="Wu L."/>
            <person name="Ma J."/>
        </authorList>
    </citation>
    <scope>NUCLEOTIDE SEQUENCE [LARGE SCALE GENOMIC DNA]</scope>
    <source>
        <strain evidence="2">JCM 17337</strain>
    </source>
</reference>
<name>A0ABP7G7H9_9FLAO</name>
<organism evidence="1 2">
    <name type="scientific">Flavobacterium ginsengiterrae</name>
    <dbReference type="NCBI Taxonomy" id="871695"/>
    <lineage>
        <taxon>Bacteria</taxon>
        <taxon>Pseudomonadati</taxon>
        <taxon>Bacteroidota</taxon>
        <taxon>Flavobacteriia</taxon>
        <taxon>Flavobacteriales</taxon>
        <taxon>Flavobacteriaceae</taxon>
        <taxon>Flavobacterium</taxon>
    </lineage>
</organism>
<evidence type="ECO:0000313" key="2">
    <source>
        <dbReference type="Proteomes" id="UP001500748"/>
    </source>
</evidence>
<dbReference type="EMBL" id="BAABDU010000003">
    <property type="protein sequence ID" value="GAA3758407.1"/>
    <property type="molecule type" value="Genomic_DNA"/>
</dbReference>
<comment type="caution">
    <text evidence="1">The sequence shown here is derived from an EMBL/GenBank/DDBJ whole genome shotgun (WGS) entry which is preliminary data.</text>
</comment>
<sequence>MNYIDHSHLKSWLHNDAVIISIDDSNEFDKYLSNLLWDATGNLSSNYEFAPTCLSDFDLDKNQQWLKKQKLAEIHISYSGIKAGNRL</sequence>
<accession>A0ABP7G7H9</accession>
<proteinExistence type="predicted"/>
<gene>
    <name evidence="1" type="ORF">GCM10022423_06050</name>
</gene>
<dbReference type="Proteomes" id="UP001500748">
    <property type="component" value="Unassembled WGS sequence"/>
</dbReference>
<keyword evidence="2" id="KW-1185">Reference proteome</keyword>
<evidence type="ECO:0000313" key="1">
    <source>
        <dbReference type="EMBL" id="GAA3758407.1"/>
    </source>
</evidence>
<protein>
    <submittedName>
        <fullName evidence="1">Uncharacterized protein</fullName>
    </submittedName>
</protein>